<dbReference type="EMBL" id="CM055108">
    <property type="protein sequence ID" value="KAJ7524585.1"/>
    <property type="molecule type" value="Genomic_DNA"/>
</dbReference>
<protein>
    <submittedName>
        <fullName evidence="1">Uncharacterized protein</fullName>
    </submittedName>
</protein>
<gene>
    <name evidence="1" type="ORF">O6H91_17G012800</name>
</gene>
<comment type="caution">
    <text evidence="1">The sequence shown here is derived from an EMBL/GenBank/DDBJ whole genome shotgun (WGS) entry which is preliminary data.</text>
</comment>
<evidence type="ECO:0000313" key="2">
    <source>
        <dbReference type="Proteomes" id="UP001162992"/>
    </source>
</evidence>
<name>A0ACC2B4F2_DIPCM</name>
<proteinExistence type="predicted"/>
<organism evidence="1 2">
    <name type="scientific">Diphasiastrum complanatum</name>
    <name type="common">Issler's clubmoss</name>
    <name type="synonym">Lycopodium complanatum</name>
    <dbReference type="NCBI Taxonomy" id="34168"/>
    <lineage>
        <taxon>Eukaryota</taxon>
        <taxon>Viridiplantae</taxon>
        <taxon>Streptophyta</taxon>
        <taxon>Embryophyta</taxon>
        <taxon>Tracheophyta</taxon>
        <taxon>Lycopodiopsida</taxon>
        <taxon>Lycopodiales</taxon>
        <taxon>Lycopodiaceae</taxon>
        <taxon>Lycopodioideae</taxon>
        <taxon>Diphasiastrum</taxon>
    </lineage>
</organism>
<keyword evidence="2" id="KW-1185">Reference proteome</keyword>
<reference evidence="2" key="1">
    <citation type="journal article" date="2024" name="Proc. Natl. Acad. Sci. U.S.A.">
        <title>Extraordinary preservation of gene collinearity over three hundred million years revealed in homosporous lycophytes.</title>
        <authorList>
            <person name="Li C."/>
            <person name="Wickell D."/>
            <person name="Kuo L.Y."/>
            <person name="Chen X."/>
            <person name="Nie B."/>
            <person name="Liao X."/>
            <person name="Peng D."/>
            <person name="Ji J."/>
            <person name="Jenkins J."/>
            <person name="Williams M."/>
            <person name="Shu S."/>
            <person name="Plott C."/>
            <person name="Barry K."/>
            <person name="Rajasekar S."/>
            <person name="Grimwood J."/>
            <person name="Han X."/>
            <person name="Sun S."/>
            <person name="Hou Z."/>
            <person name="He W."/>
            <person name="Dai G."/>
            <person name="Sun C."/>
            <person name="Schmutz J."/>
            <person name="Leebens-Mack J.H."/>
            <person name="Li F.W."/>
            <person name="Wang L."/>
        </authorList>
    </citation>
    <scope>NUCLEOTIDE SEQUENCE [LARGE SCALE GENOMIC DNA]</scope>
    <source>
        <strain evidence="2">cv. PW_Plant_1</strain>
    </source>
</reference>
<evidence type="ECO:0000313" key="1">
    <source>
        <dbReference type="EMBL" id="KAJ7524585.1"/>
    </source>
</evidence>
<accession>A0ACC2B4F2</accession>
<sequence length="256" mass="29507">MAKNKDIVKRLKEILENADLDTTTPKAVRTQLEQQLGEDLSGKKVFIREHIDLFLKQRQQQQEENKVKVEKSKKLEEKVNKEGKSKGLKDQELEKVKEKEKEKTSSKRKKGASAPAWIEVDSKRVRAKIERAIKESMVKEKKKRTSGGGLNKSCSLSAELQAILGKDELPRTQVVKQLWEYIRQNNLQDPGNKRKIICDDALRALFGTDRTDMFKMNKLLSKHLWPIEDISGNCIIKTKSGYLHLFHLVSLQMLML</sequence>
<dbReference type="Proteomes" id="UP001162992">
    <property type="component" value="Chromosome 17"/>
</dbReference>